<evidence type="ECO:0000256" key="3">
    <source>
        <dbReference type="ARBA" id="ARBA00022691"/>
    </source>
</evidence>
<evidence type="ECO:0000256" key="1">
    <source>
        <dbReference type="ARBA" id="ARBA00022603"/>
    </source>
</evidence>
<dbReference type="InterPro" id="IPR001077">
    <property type="entry name" value="COMT_C"/>
</dbReference>
<dbReference type="SUPFAM" id="SSF53335">
    <property type="entry name" value="S-adenosyl-L-methionine-dependent methyltransferases"/>
    <property type="match status" value="1"/>
</dbReference>
<gene>
    <name evidence="5" type="ORF">K503DRAFT_782506</name>
</gene>
<evidence type="ECO:0000259" key="4">
    <source>
        <dbReference type="Pfam" id="PF00891"/>
    </source>
</evidence>
<organism evidence="5 6">
    <name type="scientific">Rhizopogon vinicolor AM-OR11-026</name>
    <dbReference type="NCBI Taxonomy" id="1314800"/>
    <lineage>
        <taxon>Eukaryota</taxon>
        <taxon>Fungi</taxon>
        <taxon>Dikarya</taxon>
        <taxon>Basidiomycota</taxon>
        <taxon>Agaricomycotina</taxon>
        <taxon>Agaricomycetes</taxon>
        <taxon>Agaricomycetidae</taxon>
        <taxon>Boletales</taxon>
        <taxon>Suillineae</taxon>
        <taxon>Rhizopogonaceae</taxon>
        <taxon>Rhizopogon</taxon>
    </lineage>
</organism>
<dbReference type="AlphaFoldDB" id="A0A1B7N275"/>
<name>A0A1B7N275_9AGAM</name>
<protein>
    <recommendedName>
        <fullName evidence="4">O-methyltransferase C-terminal domain-containing protein</fullName>
    </recommendedName>
</protein>
<dbReference type="PROSITE" id="PS51683">
    <property type="entry name" value="SAM_OMT_II"/>
    <property type="match status" value="1"/>
</dbReference>
<feature type="domain" description="O-methyltransferase C-terminal" evidence="4">
    <location>
        <begin position="3"/>
        <end position="87"/>
    </location>
</feature>
<dbReference type="EMBL" id="KV448269">
    <property type="protein sequence ID" value="OAX38960.1"/>
    <property type="molecule type" value="Genomic_DNA"/>
</dbReference>
<reference evidence="5 6" key="1">
    <citation type="submission" date="2016-06" db="EMBL/GenBank/DDBJ databases">
        <title>Comparative genomics of the ectomycorrhizal sister species Rhizopogon vinicolor and Rhizopogon vesiculosus (Basidiomycota: Boletales) reveals a divergence of the mating type B locus.</title>
        <authorList>
            <consortium name="DOE Joint Genome Institute"/>
            <person name="Mujic A.B."/>
            <person name="Kuo A."/>
            <person name="Tritt A."/>
            <person name="Lipzen A."/>
            <person name="Chen C."/>
            <person name="Johnson J."/>
            <person name="Sharma A."/>
            <person name="Barry K."/>
            <person name="Grigoriev I.V."/>
            <person name="Spatafora J.W."/>
        </authorList>
    </citation>
    <scope>NUCLEOTIDE SEQUENCE [LARGE SCALE GENOMIC DNA]</scope>
    <source>
        <strain evidence="5 6">AM-OR11-026</strain>
    </source>
</reference>
<dbReference type="STRING" id="1314800.A0A1B7N275"/>
<keyword evidence="2" id="KW-0808">Transferase</keyword>
<dbReference type="InterPro" id="IPR029063">
    <property type="entry name" value="SAM-dependent_MTases_sf"/>
</dbReference>
<dbReference type="Proteomes" id="UP000092154">
    <property type="component" value="Unassembled WGS sequence"/>
</dbReference>
<dbReference type="PANTHER" id="PTHR43712">
    <property type="entry name" value="PUTATIVE (AFU_ORTHOLOGUE AFUA_4G14580)-RELATED"/>
    <property type="match status" value="1"/>
</dbReference>
<dbReference type="GO" id="GO:0008171">
    <property type="term" value="F:O-methyltransferase activity"/>
    <property type="evidence" value="ECO:0007669"/>
    <property type="project" value="InterPro"/>
</dbReference>
<evidence type="ECO:0000313" key="5">
    <source>
        <dbReference type="EMBL" id="OAX38960.1"/>
    </source>
</evidence>
<proteinExistence type="predicted"/>
<accession>A0A1B7N275</accession>
<keyword evidence="1" id="KW-0489">Methyltransferase</keyword>
<dbReference type="InParanoid" id="A0A1B7N275"/>
<dbReference type="OrthoDB" id="1606438at2759"/>
<dbReference type="GO" id="GO:0032259">
    <property type="term" value="P:methylation"/>
    <property type="evidence" value="ECO:0007669"/>
    <property type="project" value="UniProtKB-KW"/>
</dbReference>
<dbReference type="Gene3D" id="3.40.50.150">
    <property type="entry name" value="Vaccinia Virus protein VP39"/>
    <property type="match status" value="1"/>
</dbReference>
<dbReference type="Pfam" id="PF00891">
    <property type="entry name" value="Methyltransf_2"/>
    <property type="match status" value="1"/>
</dbReference>
<evidence type="ECO:0000256" key="2">
    <source>
        <dbReference type="ARBA" id="ARBA00022679"/>
    </source>
</evidence>
<keyword evidence="6" id="KW-1185">Reference proteome</keyword>
<dbReference type="PANTHER" id="PTHR43712:SF2">
    <property type="entry name" value="O-METHYLTRANSFERASE CICE"/>
    <property type="match status" value="1"/>
</dbReference>
<dbReference type="InterPro" id="IPR016461">
    <property type="entry name" value="COMT-like"/>
</dbReference>
<sequence>MKLRSILHNWPDAEAITILRNIRNAMKPNSRVLILQDPGVGFNRFSVAPQPMLPNFGAGSHRVYQLDMAMWFIFNAKERTLDEFKTLEQVFLLFPNSSESLRTDAKNEVANISFVKLVALLVLVGVLDESPGE</sequence>
<keyword evidence="3" id="KW-0949">S-adenosyl-L-methionine</keyword>
<evidence type="ECO:0000313" key="6">
    <source>
        <dbReference type="Proteomes" id="UP000092154"/>
    </source>
</evidence>